<reference evidence="1 2" key="1">
    <citation type="journal article" date="2021" name="Nat. Commun.">
        <title>Genetic determinants of endophytism in the Arabidopsis root mycobiome.</title>
        <authorList>
            <person name="Mesny F."/>
            <person name="Miyauchi S."/>
            <person name="Thiergart T."/>
            <person name="Pickel B."/>
            <person name="Atanasova L."/>
            <person name="Karlsson M."/>
            <person name="Huettel B."/>
            <person name="Barry K.W."/>
            <person name="Haridas S."/>
            <person name="Chen C."/>
            <person name="Bauer D."/>
            <person name="Andreopoulos W."/>
            <person name="Pangilinan J."/>
            <person name="LaButti K."/>
            <person name="Riley R."/>
            <person name="Lipzen A."/>
            <person name="Clum A."/>
            <person name="Drula E."/>
            <person name="Henrissat B."/>
            <person name="Kohler A."/>
            <person name="Grigoriev I.V."/>
            <person name="Martin F.M."/>
            <person name="Hacquard S."/>
        </authorList>
    </citation>
    <scope>NUCLEOTIDE SEQUENCE [LARGE SCALE GENOMIC DNA]</scope>
    <source>
        <strain evidence="1 2">MPI-SDFR-AT-0079</strain>
    </source>
</reference>
<keyword evidence="2" id="KW-1185">Reference proteome</keyword>
<organism evidence="1 2">
    <name type="scientific">Chaetomium tenue</name>
    <dbReference type="NCBI Taxonomy" id="1854479"/>
    <lineage>
        <taxon>Eukaryota</taxon>
        <taxon>Fungi</taxon>
        <taxon>Dikarya</taxon>
        <taxon>Ascomycota</taxon>
        <taxon>Pezizomycotina</taxon>
        <taxon>Sordariomycetes</taxon>
        <taxon>Sordariomycetidae</taxon>
        <taxon>Sordariales</taxon>
        <taxon>Chaetomiaceae</taxon>
        <taxon>Chaetomium</taxon>
    </lineage>
</organism>
<protein>
    <submittedName>
        <fullName evidence="1">Kinase-like domain-containing protein</fullName>
    </submittedName>
</protein>
<accession>A0ACB7P578</accession>
<evidence type="ECO:0000313" key="1">
    <source>
        <dbReference type="EMBL" id="KAH6628364.1"/>
    </source>
</evidence>
<dbReference type="Proteomes" id="UP000724584">
    <property type="component" value="Unassembled WGS sequence"/>
</dbReference>
<evidence type="ECO:0000313" key="2">
    <source>
        <dbReference type="Proteomes" id="UP000724584"/>
    </source>
</evidence>
<sequence length="300" mass="34794">MRIYERPRGPLLCCLYRAIHEGQQYILKDILPGDFQYNLDLQKLVDSAHIRRFIDSIPDRHMFVFPFLQYDLQSVNTAAIPPSAKKMILRDALAGLPGLHDKNIYHTDIKPSNIMMDTFKQSDGTLEFMNVQITDLEDAFVVPPNSRGLGKRLSGNQFWRSPEAWARGAQNTPADIFSFGIVAIYVWLDRMIFYSDEANKAEDPSDMILRRHVSYFLNDIDDFHGFIEYHGGENDPFVSRFGGLLMSFSTEDKREPWAVWQPVDPQFKDLICRMTCLDPRRRITARKALQHPWFNEEGGR</sequence>
<proteinExistence type="predicted"/>
<name>A0ACB7P578_9PEZI</name>
<comment type="caution">
    <text evidence="1">The sequence shown here is derived from an EMBL/GenBank/DDBJ whole genome shotgun (WGS) entry which is preliminary data.</text>
</comment>
<dbReference type="EMBL" id="JAGIZQ010000005">
    <property type="protein sequence ID" value="KAH6628364.1"/>
    <property type="molecule type" value="Genomic_DNA"/>
</dbReference>
<gene>
    <name evidence="1" type="ORF">F5144DRAFT_578795</name>
</gene>